<comment type="subcellular location">
    <subcellularLocation>
        <location evidence="1">Nucleus</location>
    </subcellularLocation>
</comment>
<evidence type="ECO:0000256" key="4">
    <source>
        <dbReference type="ARBA" id="ARBA00022664"/>
    </source>
</evidence>
<keyword evidence="7" id="KW-0539">Nucleus</keyword>
<dbReference type="PANTHER" id="PTHR13007:SF19">
    <property type="entry name" value="PRE-MRNA-SPLICING FACTOR 18"/>
    <property type="match status" value="1"/>
</dbReference>
<evidence type="ECO:0000256" key="7">
    <source>
        <dbReference type="ARBA" id="ARBA00023242"/>
    </source>
</evidence>
<evidence type="ECO:0000259" key="9">
    <source>
        <dbReference type="SMART" id="SM00500"/>
    </source>
</evidence>
<dbReference type="GO" id="GO:0071021">
    <property type="term" value="C:U2-type post-spliceosomal complex"/>
    <property type="evidence" value="ECO:0007669"/>
    <property type="project" value="TreeGrafter"/>
</dbReference>
<keyword evidence="4" id="KW-0507">mRNA processing</keyword>
<comment type="caution">
    <text evidence="10">The sequence shown here is derived from an EMBL/GenBank/DDBJ whole genome shotgun (WGS) entry which is preliminary data.</text>
</comment>
<proteinExistence type="inferred from homology"/>
<dbReference type="InterPro" id="IPR004098">
    <property type="entry name" value="Prp18"/>
</dbReference>
<evidence type="ECO:0000313" key="11">
    <source>
        <dbReference type="Proteomes" id="UP000692954"/>
    </source>
</evidence>
<evidence type="ECO:0000256" key="3">
    <source>
        <dbReference type="ARBA" id="ARBA00018242"/>
    </source>
</evidence>
<dbReference type="EMBL" id="CAJJDN010000027">
    <property type="protein sequence ID" value="CAD8070906.1"/>
    <property type="molecule type" value="Genomic_DNA"/>
</dbReference>
<keyword evidence="5" id="KW-0747">Spliceosome</keyword>
<evidence type="ECO:0000256" key="5">
    <source>
        <dbReference type="ARBA" id="ARBA00022728"/>
    </source>
</evidence>
<name>A0A8S1M2G0_9CILI</name>
<protein>
    <recommendedName>
        <fullName evidence="3">Pre-mRNA-splicing factor 18</fullName>
    </recommendedName>
</protein>
<dbReference type="PANTHER" id="PTHR13007">
    <property type="entry name" value="PRE-MRNA SPLICING FACTOR-RELATED"/>
    <property type="match status" value="1"/>
</dbReference>
<evidence type="ECO:0000256" key="8">
    <source>
        <dbReference type="SAM" id="MobiDB-lite"/>
    </source>
</evidence>
<dbReference type="GO" id="GO:0000350">
    <property type="term" value="P:generation of catalytic spliceosome for second transesterification step"/>
    <property type="evidence" value="ECO:0007669"/>
    <property type="project" value="TreeGrafter"/>
</dbReference>
<gene>
    <name evidence="10" type="ORF">PSON_ATCC_30995.1.T0270231</name>
</gene>
<comment type="similarity">
    <text evidence="2">Belongs to the PRP18 family.</text>
</comment>
<keyword evidence="11" id="KW-1185">Reference proteome</keyword>
<evidence type="ECO:0000256" key="2">
    <source>
        <dbReference type="ARBA" id="ARBA00008137"/>
    </source>
</evidence>
<reference evidence="10" key="1">
    <citation type="submission" date="2021-01" db="EMBL/GenBank/DDBJ databases">
        <authorList>
            <consortium name="Genoscope - CEA"/>
            <person name="William W."/>
        </authorList>
    </citation>
    <scope>NUCLEOTIDE SEQUENCE</scope>
</reference>
<evidence type="ECO:0000313" key="10">
    <source>
        <dbReference type="EMBL" id="CAD8070906.1"/>
    </source>
</evidence>
<dbReference type="InterPro" id="IPR014906">
    <property type="entry name" value="PRP4-like"/>
</dbReference>
<dbReference type="Pfam" id="PF08799">
    <property type="entry name" value="PRP4"/>
    <property type="match status" value="1"/>
</dbReference>
<evidence type="ECO:0000256" key="6">
    <source>
        <dbReference type="ARBA" id="ARBA00023187"/>
    </source>
</evidence>
<organism evidence="10 11">
    <name type="scientific">Paramecium sonneborni</name>
    <dbReference type="NCBI Taxonomy" id="65129"/>
    <lineage>
        <taxon>Eukaryota</taxon>
        <taxon>Sar</taxon>
        <taxon>Alveolata</taxon>
        <taxon>Ciliophora</taxon>
        <taxon>Intramacronucleata</taxon>
        <taxon>Oligohymenophorea</taxon>
        <taxon>Peniculida</taxon>
        <taxon>Parameciidae</taxon>
        <taxon>Paramecium</taxon>
    </lineage>
</organism>
<dbReference type="InterPro" id="IPR039979">
    <property type="entry name" value="PRPF18"/>
</dbReference>
<sequence length="372" mass="44712">MEQFQSLKELIEQKKQQQRNHTSIQEQKQKVEQERQRLLQEQREREREKHEKLVKKLKIQDEYYKTKDIESVKIKRLDQQCINSERDKTQQDEIQIPHDLPPIEKKEVQKRLRDLGEPITYFGESDWQRYKRLMQFVQEKKENSQKELEIKILEGEDKEEIKVFLNKIKERNLDPNTALVPVFQCRGKEEIEQQLLDGVSLLTRCEDVYLWCKKMLREWNIKLLDKFNTETQKRSLEGSQAFNSYKQTLDYIKPLTEQLQKAKMVQSINEEILNALYLIIRFCVYKEYVRAYDKYLELAIGNAPWPMGVTMVGIHERTGRSKISSSQIAHILNDETQRKYIQAIKRLITVSQKTYPSNDRSKMVDFRTEYAW</sequence>
<dbReference type="AlphaFoldDB" id="A0A8S1M2G0"/>
<keyword evidence="6" id="KW-0508">mRNA splicing</keyword>
<feature type="compositionally biased region" description="Basic and acidic residues" evidence="8">
    <location>
        <begin position="27"/>
        <end position="51"/>
    </location>
</feature>
<evidence type="ECO:0000256" key="1">
    <source>
        <dbReference type="ARBA" id="ARBA00004123"/>
    </source>
</evidence>
<dbReference type="Proteomes" id="UP000692954">
    <property type="component" value="Unassembled WGS sequence"/>
</dbReference>
<feature type="domain" description="Pre-mRNA processing factor 4 (PRP4)-like" evidence="9">
    <location>
        <begin position="103"/>
        <end position="156"/>
    </location>
</feature>
<dbReference type="GO" id="GO:0005682">
    <property type="term" value="C:U5 snRNP"/>
    <property type="evidence" value="ECO:0007669"/>
    <property type="project" value="TreeGrafter"/>
</dbReference>
<dbReference type="OrthoDB" id="10261918at2759"/>
<dbReference type="GO" id="GO:0046540">
    <property type="term" value="C:U4/U6 x U5 tri-snRNP complex"/>
    <property type="evidence" value="ECO:0007669"/>
    <property type="project" value="TreeGrafter"/>
</dbReference>
<dbReference type="SMART" id="SM00500">
    <property type="entry name" value="SFM"/>
    <property type="match status" value="1"/>
</dbReference>
<feature type="region of interest" description="Disordered" evidence="8">
    <location>
        <begin position="1"/>
        <end position="52"/>
    </location>
</feature>
<dbReference type="Pfam" id="PF02840">
    <property type="entry name" value="Prp18"/>
    <property type="match status" value="1"/>
</dbReference>
<accession>A0A8S1M2G0</accession>